<name>A0A2Z5IPR9_9BACT</name>
<dbReference type="OrthoDB" id="401239at2"/>
<protein>
    <submittedName>
        <fullName evidence="2">Alkylphosphonate ABC transporter substrate-binidng protein</fullName>
    </submittedName>
</protein>
<dbReference type="NCBIfam" id="NF045838">
    <property type="entry name" value="MG289_thiam_LP"/>
    <property type="match status" value="1"/>
</dbReference>
<dbReference type="Gene3D" id="3.40.190.180">
    <property type="entry name" value="Cypl, domain I"/>
    <property type="match status" value="1"/>
</dbReference>
<feature type="signal peptide" evidence="1">
    <location>
        <begin position="1"/>
        <end position="23"/>
    </location>
</feature>
<dbReference type="RefSeq" id="WP_114190619.1">
    <property type="nucleotide sequence ID" value="NZ_CP029295.1"/>
</dbReference>
<evidence type="ECO:0000256" key="1">
    <source>
        <dbReference type="SAM" id="SignalP"/>
    </source>
</evidence>
<accession>A0A2Z5IPR9</accession>
<dbReference type="EMBL" id="CP029295">
    <property type="protein sequence ID" value="AXE60497.1"/>
    <property type="molecule type" value="Genomic_DNA"/>
</dbReference>
<dbReference type="Proteomes" id="UP000252477">
    <property type="component" value="Chromosome"/>
</dbReference>
<keyword evidence="1" id="KW-0732">Signal</keyword>
<dbReference type="Pfam" id="PF06646">
    <property type="entry name" value="CypI"/>
    <property type="match status" value="1"/>
</dbReference>
<keyword evidence="3" id="KW-1185">Reference proteome</keyword>
<dbReference type="InterPro" id="IPR043100">
    <property type="entry name" value="CypI_dom_II"/>
</dbReference>
<sequence>MKTLRKILLISTPAILASTTLVACQNTIRFSVDKPWFGEAKGEFFSKVIAEYNAQTKTNNSFSVKFEPNNVDIIENIKKGSQNIGIVTSTLFNDDKSNKNFMTPIVQTLTRAQIFDLNKFNAKYSNGSKDDSLVKIAEEAYQLFAEKPYNEWEDDKYQWNGNIYEKFYADKDQLSEYYRGLVMIQGTSEEIKEIRSAWEQKDWNKFRNFGIGHGKRNSGSKWFLQEALFKKHFNLENNKFSSFAEDLLNHQDKYIEMKARDIARGSNVKYHIVFDELGSFAYTYNSNTKTNKVYDYYLPENKNVKIEFLTTTEALKYNVVVADSKVFSPEQQKILANAFLKIWQQDQDDYGPTVGFNGYKIITDPEKEVILPFENLFK</sequence>
<dbReference type="KEGG" id="mpho:DA803_00070"/>
<evidence type="ECO:0000313" key="3">
    <source>
        <dbReference type="Proteomes" id="UP000252477"/>
    </source>
</evidence>
<dbReference type="InterPro" id="IPR010592">
    <property type="entry name" value="CypI"/>
</dbReference>
<feature type="chain" id="PRO_5016439509" evidence="1">
    <location>
        <begin position="24"/>
        <end position="378"/>
    </location>
</feature>
<reference evidence="2 3" key="1">
    <citation type="submission" date="2018-05" db="EMBL/GenBank/DDBJ databases">
        <title>Annotation of the Mycoplasma phocidae genome.</title>
        <authorList>
            <person name="Brown D.R."/>
            <person name="Kutish G.F."/>
            <person name="Frasca S.Jr."/>
        </authorList>
    </citation>
    <scope>NUCLEOTIDE SEQUENCE [LARGE SCALE GENOMIC DNA]</scope>
    <source>
        <strain evidence="2 3">105</strain>
    </source>
</reference>
<proteinExistence type="predicted"/>
<evidence type="ECO:0000313" key="2">
    <source>
        <dbReference type="EMBL" id="AXE60497.1"/>
    </source>
</evidence>
<dbReference type="PROSITE" id="PS51257">
    <property type="entry name" value="PROKAR_LIPOPROTEIN"/>
    <property type="match status" value="1"/>
</dbReference>
<organism evidence="2 3">
    <name type="scientific">[Mycoplasma] phocae</name>
    <dbReference type="NCBI Taxonomy" id="142651"/>
    <lineage>
        <taxon>Bacteria</taxon>
        <taxon>Bacillati</taxon>
        <taxon>Mycoplasmatota</taxon>
        <taxon>Mycoplasmoidales</taxon>
        <taxon>Metamycoplasmataceae</taxon>
        <taxon>Metamycoplasma</taxon>
    </lineage>
</organism>
<dbReference type="Gene3D" id="3.40.190.190">
    <property type="entry name" value="CypI, domain 2"/>
    <property type="match status" value="1"/>
</dbReference>
<dbReference type="InterPro" id="IPR043099">
    <property type="entry name" value="CypI_dom_I"/>
</dbReference>
<gene>
    <name evidence="2" type="ORF">DA803_00070</name>
</gene>
<dbReference type="AlphaFoldDB" id="A0A2Z5IPR9"/>